<feature type="binding site" evidence="6">
    <location>
        <position position="153"/>
    </location>
    <ligand>
        <name>Zn(2+)</name>
        <dbReference type="ChEBI" id="CHEBI:29105"/>
        <label>1</label>
    </ligand>
</feature>
<keyword evidence="4 6" id="KW-0378">Hydrolase</keyword>
<evidence type="ECO:0000313" key="9">
    <source>
        <dbReference type="Proteomes" id="UP000243819"/>
    </source>
</evidence>
<dbReference type="InterPro" id="IPR004722">
    <property type="entry name" value="DHOase"/>
</dbReference>
<dbReference type="STRING" id="1120990.SAMN03080614_100344"/>
<keyword evidence="9" id="KW-1185">Reference proteome</keyword>
<name>A0A1H9YIA0_9FIRM</name>
<dbReference type="InterPro" id="IPR006680">
    <property type="entry name" value="Amidohydro-rel"/>
</dbReference>
<evidence type="ECO:0000259" key="7">
    <source>
        <dbReference type="Pfam" id="PF01979"/>
    </source>
</evidence>
<feature type="binding site" evidence="6">
    <location>
        <position position="261"/>
    </location>
    <ligand>
        <name>substrate</name>
    </ligand>
</feature>
<dbReference type="CDD" id="cd01317">
    <property type="entry name" value="DHOase_IIa"/>
    <property type="match status" value="1"/>
</dbReference>
<dbReference type="PROSITE" id="PS00483">
    <property type="entry name" value="DIHYDROOROTASE_2"/>
    <property type="match status" value="1"/>
</dbReference>
<reference evidence="9" key="1">
    <citation type="submission" date="2016-10" db="EMBL/GenBank/DDBJ databases">
        <authorList>
            <person name="Varghese N."/>
            <person name="Submissions S."/>
        </authorList>
    </citation>
    <scope>NUCLEOTIDE SEQUENCE [LARGE SCALE GENOMIC DNA]</scope>
    <source>
        <strain evidence="9">DSM 13577</strain>
    </source>
</reference>
<organism evidence="8 9">
    <name type="scientific">Anaerobranca gottschalkii DSM 13577</name>
    <dbReference type="NCBI Taxonomy" id="1120990"/>
    <lineage>
        <taxon>Bacteria</taxon>
        <taxon>Bacillati</taxon>
        <taxon>Bacillota</taxon>
        <taxon>Clostridia</taxon>
        <taxon>Eubacteriales</taxon>
        <taxon>Proteinivoracaceae</taxon>
        <taxon>Anaerobranca</taxon>
    </lineage>
</organism>
<comment type="similarity">
    <text evidence="2 6">Belongs to the metallo-dependent hydrolases superfamily. DHOase family. Class I DHOase subfamily.</text>
</comment>
<comment type="cofactor">
    <cofactor evidence="6">
        <name>Zn(2+)</name>
        <dbReference type="ChEBI" id="CHEBI:29105"/>
    </cofactor>
    <text evidence="6">Binds 2 Zn(2+) ions per subunit.</text>
</comment>
<dbReference type="GO" id="GO:0004038">
    <property type="term" value="F:allantoinase activity"/>
    <property type="evidence" value="ECO:0007669"/>
    <property type="project" value="TreeGrafter"/>
</dbReference>
<dbReference type="Pfam" id="PF01979">
    <property type="entry name" value="Amidohydro_1"/>
    <property type="match status" value="1"/>
</dbReference>
<evidence type="ECO:0000256" key="5">
    <source>
        <dbReference type="ARBA" id="ARBA00022975"/>
    </source>
</evidence>
<feature type="binding site" evidence="6">
    <location>
        <position position="64"/>
    </location>
    <ligand>
        <name>Zn(2+)</name>
        <dbReference type="ChEBI" id="CHEBI:29105"/>
        <label>1</label>
    </ligand>
</feature>
<evidence type="ECO:0000256" key="1">
    <source>
        <dbReference type="ARBA" id="ARBA00002368"/>
    </source>
</evidence>
<dbReference type="InterPro" id="IPR050138">
    <property type="entry name" value="DHOase/Allantoinase_Hydrolase"/>
</dbReference>
<keyword evidence="5 6" id="KW-0665">Pyrimidine biosynthesis</keyword>
<dbReference type="UniPathway" id="UPA00070">
    <property type="reaction ID" value="UER00117"/>
</dbReference>
<dbReference type="SUPFAM" id="SSF51556">
    <property type="entry name" value="Metallo-dependent hydrolases"/>
    <property type="match status" value="1"/>
</dbReference>
<dbReference type="InterPro" id="IPR011059">
    <property type="entry name" value="Metal-dep_hydrolase_composite"/>
</dbReference>
<dbReference type="EMBL" id="FOIF01000003">
    <property type="protein sequence ID" value="SES68716.1"/>
    <property type="molecule type" value="Genomic_DNA"/>
</dbReference>
<dbReference type="GO" id="GO:0004151">
    <property type="term" value="F:dihydroorotase activity"/>
    <property type="evidence" value="ECO:0007669"/>
    <property type="project" value="UniProtKB-UniRule"/>
</dbReference>
<comment type="pathway">
    <text evidence="6">Pyrimidine metabolism; UMP biosynthesis via de novo pathway; (S)-dihydroorotate from bicarbonate: step 3/3.</text>
</comment>
<feature type="active site" evidence="6">
    <location>
        <position position="288"/>
    </location>
</feature>
<keyword evidence="3 6" id="KW-0479">Metal-binding</keyword>
<evidence type="ECO:0000256" key="4">
    <source>
        <dbReference type="ARBA" id="ARBA00022801"/>
    </source>
</evidence>
<dbReference type="EC" id="3.5.2.3" evidence="6"/>
<dbReference type="Gene3D" id="2.30.40.10">
    <property type="entry name" value="Urease, subunit C, domain 1"/>
    <property type="match status" value="1"/>
</dbReference>
<dbReference type="GO" id="GO:0044205">
    <property type="term" value="P:'de novo' UMP biosynthetic process"/>
    <property type="evidence" value="ECO:0007669"/>
    <property type="project" value="UniProtKB-UniRule"/>
</dbReference>
<keyword evidence="6" id="KW-0862">Zinc</keyword>
<evidence type="ECO:0000256" key="2">
    <source>
        <dbReference type="ARBA" id="ARBA00010286"/>
    </source>
</evidence>
<dbReference type="PANTHER" id="PTHR43668">
    <property type="entry name" value="ALLANTOINASE"/>
    <property type="match status" value="1"/>
</dbReference>
<dbReference type="RefSeq" id="WP_091348462.1">
    <property type="nucleotide sequence ID" value="NZ_FOIF01000003.1"/>
</dbReference>
<dbReference type="Gene3D" id="3.20.20.140">
    <property type="entry name" value="Metal-dependent hydrolases"/>
    <property type="match status" value="1"/>
</dbReference>
<accession>A0A1H9YIA0</accession>
<dbReference type="GO" id="GO:0008270">
    <property type="term" value="F:zinc ion binding"/>
    <property type="evidence" value="ECO:0007669"/>
    <property type="project" value="UniProtKB-UniRule"/>
</dbReference>
<dbReference type="PANTHER" id="PTHR43668:SF2">
    <property type="entry name" value="ALLANTOINASE"/>
    <property type="match status" value="1"/>
</dbReference>
<dbReference type="Proteomes" id="UP000243819">
    <property type="component" value="Unassembled WGS sequence"/>
</dbReference>
<feature type="binding site" evidence="6">
    <location>
        <begin position="64"/>
        <end position="66"/>
    </location>
    <ligand>
        <name>substrate</name>
    </ligand>
</feature>
<dbReference type="InterPro" id="IPR002195">
    <property type="entry name" value="Dihydroorotase_CS"/>
</dbReference>
<feature type="binding site" evidence="6">
    <location>
        <position position="153"/>
    </location>
    <ligand>
        <name>Zn(2+)</name>
        <dbReference type="ChEBI" id="CHEBI:29105"/>
        <label>2</label>
    </ligand>
</feature>
<feature type="binding site" evidence="6">
    <location>
        <position position="292"/>
    </location>
    <ligand>
        <name>substrate</name>
    </ligand>
</feature>
<comment type="catalytic activity">
    <reaction evidence="6">
        <text>(S)-dihydroorotate + H2O = N-carbamoyl-L-aspartate + H(+)</text>
        <dbReference type="Rhea" id="RHEA:24296"/>
        <dbReference type="ChEBI" id="CHEBI:15377"/>
        <dbReference type="ChEBI" id="CHEBI:15378"/>
        <dbReference type="ChEBI" id="CHEBI:30864"/>
        <dbReference type="ChEBI" id="CHEBI:32814"/>
        <dbReference type="EC" id="3.5.2.3"/>
    </reaction>
</comment>
<feature type="binding site" evidence="6">
    <location>
        <position position="62"/>
    </location>
    <ligand>
        <name>Zn(2+)</name>
        <dbReference type="ChEBI" id="CHEBI:29105"/>
        <label>1</label>
    </ligand>
</feature>
<comment type="caution">
    <text evidence="6">Lacks conserved residue(s) required for the propagation of feature annotation.</text>
</comment>
<dbReference type="HAMAP" id="MF_00220_B">
    <property type="entry name" value="PyrC_classI_B"/>
    <property type="match status" value="1"/>
</dbReference>
<feature type="binding site" evidence="6">
    <location>
        <position position="180"/>
    </location>
    <ligand>
        <name>Zn(2+)</name>
        <dbReference type="ChEBI" id="CHEBI:29105"/>
        <label>2</label>
    </ligand>
</feature>
<comment type="function">
    <text evidence="1 6">Catalyzes the reversible cyclization of carbamoyl aspartate to dihydroorotate.</text>
</comment>
<evidence type="ECO:0000256" key="3">
    <source>
        <dbReference type="ARBA" id="ARBA00022723"/>
    </source>
</evidence>
<dbReference type="NCBIfam" id="TIGR00857">
    <property type="entry name" value="pyrC_multi"/>
    <property type="match status" value="1"/>
</dbReference>
<evidence type="ECO:0000256" key="6">
    <source>
        <dbReference type="HAMAP-Rule" id="MF_00220"/>
    </source>
</evidence>
<dbReference type="GO" id="GO:0006145">
    <property type="term" value="P:purine nucleobase catabolic process"/>
    <property type="evidence" value="ECO:0007669"/>
    <property type="project" value="TreeGrafter"/>
</dbReference>
<dbReference type="GO" id="GO:0005737">
    <property type="term" value="C:cytoplasm"/>
    <property type="evidence" value="ECO:0007669"/>
    <property type="project" value="TreeGrafter"/>
</dbReference>
<feature type="binding site" evidence="6">
    <location>
        <position position="288"/>
    </location>
    <ligand>
        <name>Zn(2+)</name>
        <dbReference type="ChEBI" id="CHEBI:29105"/>
        <label>1</label>
    </ligand>
</feature>
<feature type="binding site" evidence="6">
    <location>
        <position position="215"/>
    </location>
    <ligand>
        <name>Zn(2+)</name>
        <dbReference type="ChEBI" id="CHEBI:29105"/>
        <label>2</label>
    </ligand>
</feature>
<dbReference type="InterPro" id="IPR032466">
    <property type="entry name" value="Metal_Hydrolase"/>
</dbReference>
<dbReference type="SUPFAM" id="SSF51338">
    <property type="entry name" value="Composite domain of metallo-dependent hydrolases"/>
    <property type="match status" value="1"/>
</dbReference>
<evidence type="ECO:0000313" key="8">
    <source>
        <dbReference type="EMBL" id="SES68716.1"/>
    </source>
</evidence>
<feature type="binding site" evidence="6">
    <location>
        <position position="96"/>
    </location>
    <ligand>
        <name>substrate</name>
    </ligand>
</feature>
<protein>
    <recommendedName>
        <fullName evidence="6">Dihydroorotase</fullName>
        <shortName evidence="6">DHOase</shortName>
        <ecNumber evidence="6">3.5.2.3</ecNumber>
    </recommendedName>
</protein>
<feature type="domain" description="Amidohydrolase-related" evidence="7">
    <location>
        <begin position="53"/>
        <end position="402"/>
    </location>
</feature>
<sequence length="408" mass="45168">MEGKGLLLTGGKVYKGGRFEELDLLIQGGVIKKLAKGIPPMPHYEIVDVTGKIICPGFVDIHCHLRTPGQEYKEDIKTGTMAAVRGGFTRVFTMANTEPVIDELEIVESLLERIKKEGHCHVEVIAAVTKGLKGRELVDFEKLAPKVVAFSDDGKGIQQGEIMAQGLKKCKELGKIIISHCEFEGDLPESEKEWRMVERDVNLAKFWDAKIHIAHVSTRESVKIIEKAKEKGIKITAEACPHHFLLTEDEILNSGTNGKVNPPLKGEKDRKKVLEGVKRGIIDCLATDHAPHSEKEKNLPFKYAAMGMVGLETAVPLTLNLVNTGVLKLERVIEAFGEKPYEIFNIPGGKIEEGIEGNLTVLDMEKEFSIDKEVFYSKGRNTPFNGWKGKGDVFLTVVAGEIKYRGAE</sequence>
<dbReference type="OrthoDB" id="9765462at2"/>
<gene>
    <name evidence="6" type="primary">pyrC</name>
    <name evidence="8" type="ORF">SAMN03080614_100344</name>
</gene>
<dbReference type="AlphaFoldDB" id="A0A1H9YIA0"/>
<proteinExistence type="inferred from homology"/>